<dbReference type="Gene3D" id="3.10.10.10">
    <property type="entry name" value="HIV Type 1 Reverse Transcriptase, subunit A, domain 1"/>
    <property type="match status" value="1"/>
</dbReference>
<dbReference type="Proteomes" id="UP001604336">
    <property type="component" value="Unassembled WGS sequence"/>
</dbReference>
<keyword evidence="2" id="KW-1185">Reference proteome</keyword>
<dbReference type="PANTHER" id="PTHR24559:SF444">
    <property type="entry name" value="REVERSE TRANSCRIPTASE DOMAIN-CONTAINING PROTEIN"/>
    <property type="match status" value="1"/>
</dbReference>
<dbReference type="InterPro" id="IPR043502">
    <property type="entry name" value="DNA/RNA_pol_sf"/>
</dbReference>
<gene>
    <name evidence="1" type="ORF">Adt_14377</name>
</gene>
<evidence type="ECO:0000313" key="1">
    <source>
        <dbReference type="EMBL" id="KAL2518130.1"/>
    </source>
</evidence>
<proteinExistence type="predicted"/>
<comment type="caution">
    <text evidence="1">The sequence shown here is derived from an EMBL/GenBank/DDBJ whole genome shotgun (WGS) entry which is preliminary data.</text>
</comment>
<name>A0ABD1TZG9_9LAMI</name>
<organism evidence="1 2">
    <name type="scientific">Abeliophyllum distichum</name>
    <dbReference type="NCBI Taxonomy" id="126358"/>
    <lineage>
        <taxon>Eukaryota</taxon>
        <taxon>Viridiplantae</taxon>
        <taxon>Streptophyta</taxon>
        <taxon>Embryophyta</taxon>
        <taxon>Tracheophyta</taxon>
        <taxon>Spermatophyta</taxon>
        <taxon>Magnoliopsida</taxon>
        <taxon>eudicotyledons</taxon>
        <taxon>Gunneridae</taxon>
        <taxon>Pentapetalae</taxon>
        <taxon>asterids</taxon>
        <taxon>lamiids</taxon>
        <taxon>Lamiales</taxon>
        <taxon>Oleaceae</taxon>
        <taxon>Forsythieae</taxon>
        <taxon>Abeliophyllum</taxon>
    </lineage>
</organism>
<accession>A0ABD1TZG9</accession>
<dbReference type="PANTHER" id="PTHR24559">
    <property type="entry name" value="TRANSPOSON TY3-I GAG-POL POLYPROTEIN"/>
    <property type="match status" value="1"/>
</dbReference>
<dbReference type="EMBL" id="JBFOLK010000004">
    <property type="protein sequence ID" value="KAL2518130.1"/>
    <property type="molecule type" value="Genomic_DNA"/>
</dbReference>
<reference evidence="2" key="1">
    <citation type="submission" date="2024-07" db="EMBL/GenBank/DDBJ databases">
        <title>Two chromosome-level genome assemblies of Korean endemic species Abeliophyllum distichum and Forsythia ovata (Oleaceae).</title>
        <authorList>
            <person name="Jang H."/>
        </authorList>
    </citation>
    <scope>NUCLEOTIDE SEQUENCE [LARGE SCALE GENOMIC DNA]</scope>
</reference>
<dbReference type="AlphaFoldDB" id="A0ABD1TZG9"/>
<evidence type="ECO:0000313" key="2">
    <source>
        <dbReference type="Proteomes" id="UP001604336"/>
    </source>
</evidence>
<dbReference type="InterPro" id="IPR043128">
    <property type="entry name" value="Rev_trsase/Diguanyl_cyclase"/>
</dbReference>
<protein>
    <submittedName>
        <fullName evidence="1">Ribonuclease H</fullName>
    </submittedName>
</protein>
<dbReference type="Gene3D" id="3.30.70.270">
    <property type="match status" value="1"/>
</dbReference>
<dbReference type="InterPro" id="IPR053134">
    <property type="entry name" value="RNA-dir_DNA_polymerase"/>
</dbReference>
<dbReference type="SUPFAM" id="SSF56672">
    <property type="entry name" value="DNA/RNA polymerases"/>
    <property type="match status" value="1"/>
</dbReference>
<sequence length="127" mass="14997">MEELESFPVDPFDPTRKLQVGNDLTRVPKEALRKFLYRNLDIFTWKHKNMLVDTTLGHELSSIMDTYPGYNQILMYPRDEKHVSFVMDKGLYYYKVMPFGLKSAEATYQKLVNKMLANQLYHGGLRR</sequence>